<protein>
    <submittedName>
        <fullName evidence="5">Uncharacterized protein</fullName>
    </submittedName>
</protein>
<name>A0A914LFC5_MELIC</name>
<evidence type="ECO:0000313" key="4">
    <source>
        <dbReference type="Proteomes" id="UP000887563"/>
    </source>
</evidence>
<keyword evidence="4" id="KW-1185">Reference proteome</keyword>
<dbReference type="AlphaFoldDB" id="A0A914LFC5"/>
<feature type="chain" id="PRO_5037908052" evidence="3">
    <location>
        <begin position="23"/>
        <end position="299"/>
    </location>
</feature>
<feature type="compositionally biased region" description="Low complexity" evidence="2">
    <location>
        <begin position="52"/>
        <end position="62"/>
    </location>
</feature>
<feature type="region of interest" description="Disordered" evidence="2">
    <location>
        <begin position="28"/>
        <end position="73"/>
    </location>
</feature>
<evidence type="ECO:0000256" key="3">
    <source>
        <dbReference type="SAM" id="SignalP"/>
    </source>
</evidence>
<feature type="coiled-coil region" evidence="1">
    <location>
        <begin position="109"/>
        <end position="140"/>
    </location>
</feature>
<proteinExistence type="predicted"/>
<keyword evidence="3" id="KW-0732">Signal</keyword>
<keyword evidence="1" id="KW-0175">Coiled coil</keyword>
<dbReference type="WBParaSite" id="Minc3s00390g11475">
    <property type="protein sequence ID" value="Minc3s00390g11475"/>
    <property type="gene ID" value="Minc3s00390g11475"/>
</dbReference>
<accession>A0A914LFC5</accession>
<evidence type="ECO:0000256" key="2">
    <source>
        <dbReference type="SAM" id="MobiDB-lite"/>
    </source>
</evidence>
<sequence length="299" mass="33497">MIIYKLAVFLFSICILLEMIECSSKGKGIAGGESNGEGVTGSQIRGGRGRRANVGGSSRVRGQSQNPQEYPTDQERLNHIRQMNRSINNLQLDREASLKFSQTVLNLKAEEERNESNEFLNNMKEIADRNNEEMKKFMSEKKDEFLKYGKKGKKVSKHVGEGTVKPKRGKEVALTIRDSEKIQPKHVEGKGKAIESQGLGKQPMFAAPTNAQMYLDSHLASQQYQPFQNYESGQNISFSGETEDGYNYMLSFNQPEAQAIEHGNIGQGLRGGRGGRGRIARGRNVRGRDTRGRGWFYLV</sequence>
<dbReference type="Proteomes" id="UP000887563">
    <property type="component" value="Unplaced"/>
</dbReference>
<evidence type="ECO:0000256" key="1">
    <source>
        <dbReference type="SAM" id="Coils"/>
    </source>
</evidence>
<feature type="compositionally biased region" description="Gly residues" evidence="2">
    <location>
        <begin position="28"/>
        <end position="39"/>
    </location>
</feature>
<feature type="signal peptide" evidence="3">
    <location>
        <begin position="1"/>
        <end position="22"/>
    </location>
</feature>
<organism evidence="4 5">
    <name type="scientific">Meloidogyne incognita</name>
    <name type="common">Southern root-knot nematode worm</name>
    <name type="synonym">Oxyuris incognita</name>
    <dbReference type="NCBI Taxonomy" id="6306"/>
    <lineage>
        <taxon>Eukaryota</taxon>
        <taxon>Metazoa</taxon>
        <taxon>Ecdysozoa</taxon>
        <taxon>Nematoda</taxon>
        <taxon>Chromadorea</taxon>
        <taxon>Rhabditida</taxon>
        <taxon>Tylenchina</taxon>
        <taxon>Tylenchomorpha</taxon>
        <taxon>Tylenchoidea</taxon>
        <taxon>Meloidogynidae</taxon>
        <taxon>Meloidogyninae</taxon>
        <taxon>Meloidogyne</taxon>
        <taxon>Meloidogyne incognita group</taxon>
    </lineage>
</organism>
<reference evidence="5" key="1">
    <citation type="submission" date="2022-11" db="UniProtKB">
        <authorList>
            <consortium name="WormBaseParasite"/>
        </authorList>
    </citation>
    <scope>IDENTIFICATION</scope>
</reference>
<evidence type="ECO:0000313" key="5">
    <source>
        <dbReference type="WBParaSite" id="Minc3s00390g11475"/>
    </source>
</evidence>